<reference evidence="5" key="1">
    <citation type="submission" date="2019-02" db="EMBL/GenBank/DDBJ databases">
        <authorList>
            <person name="Gruber-Vodicka R. H."/>
            <person name="Seah K. B. B."/>
        </authorList>
    </citation>
    <scope>NUCLEOTIDE SEQUENCE</scope>
    <source>
        <strain evidence="5">BECK_S313</strain>
    </source>
</reference>
<keyword evidence="2" id="KW-0501">Molybdenum cofactor biosynthesis</keyword>
<evidence type="ECO:0000256" key="2">
    <source>
        <dbReference type="ARBA" id="ARBA00023150"/>
    </source>
</evidence>
<comment type="function">
    <text evidence="3">Catalyzes the conversion of (8S)-3',8-cyclo-7,8-dihydroguanosine 5'-triphosphate to cyclic pyranopterin monophosphate (cPMP).</text>
</comment>
<dbReference type="Pfam" id="PF01967">
    <property type="entry name" value="MoaC"/>
    <property type="match status" value="1"/>
</dbReference>
<dbReference type="SUPFAM" id="SSF55040">
    <property type="entry name" value="Molybdenum cofactor biosynthesis protein C, MoaC"/>
    <property type="match status" value="1"/>
</dbReference>
<dbReference type="Gene3D" id="3.30.70.640">
    <property type="entry name" value="Molybdopterin cofactor biosynthesis C (MoaC) domain"/>
    <property type="match status" value="1"/>
</dbReference>
<dbReference type="AlphaFoldDB" id="A0A450W1V0"/>
<gene>
    <name evidence="5" type="ORF">BECKLPF1236B_GA0070989_101824</name>
</gene>
<proteinExistence type="predicted"/>
<comment type="pathway">
    <text evidence="1">Cofactor biosynthesis; molybdopterin biosynthesis.</text>
</comment>
<dbReference type="InterPro" id="IPR036522">
    <property type="entry name" value="MoaC_sf"/>
</dbReference>
<protein>
    <submittedName>
        <fullName evidence="5">Cyclic pyranopterin phosphate synthase</fullName>
    </submittedName>
</protein>
<dbReference type="EMBL" id="CAADFK010000018">
    <property type="protein sequence ID" value="VFK10999.1"/>
    <property type="molecule type" value="Genomic_DNA"/>
</dbReference>
<evidence type="ECO:0000259" key="4">
    <source>
        <dbReference type="Pfam" id="PF01967"/>
    </source>
</evidence>
<evidence type="ECO:0000256" key="3">
    <source>
        <dbReference type="ARBA" id="ARBA00055087"/>
    </source>
</evidence>
<sequence length="162" mass="17495">MQDYGSLRSGEASLAHVDEKGQADVTDVSGKKLLPRVGRAEGFITMPAELIDRITSVKGGNIYEIARLAGIMGTKKTPDIIPLCYALNLDNASLEFTQERENGRVRAFAEVRCHTRAGVEMEALTAVSAALLTLYLIGMGVAREESIKITDVAIVRDAGDEK</sequence>
<dbReference type="GO" id="GO:0006777">
    <property type="term" value="P:Mo-molybdopterin cofactor biosynthetic process"/>
    <property type="evidence" value="ECO:0007669"/>
    <property type="project" value="UniProtKB-KW"/>
</dbReference>
<feature type="domain" description="Molybdopterin cofactor biosynthesis C (MoaC)" evidence="4">
    <location>
        <begin position="26"/>
        <end position="158"/>
    </location>
</feature>
<dbReference type="InterPro" id="IPR002820">
    <property type="entry name" value="Mopterin_CF_biosynth-C_dom"/>
</dbReference>
<evidence type="ECO:0000256" key="1">
    <source>
        <dbReference type="ARBA" id="ARBA00005046"/>
    </source>
</evidence>
<name>A0A450W1V0_9GAMM</name>
<dbReference type="UniPathway" id="UPA00344"/>
<evidence type="ECO:0000313" key="5">
    <source>
        <dbReference type="EMBL" id="VFK10999.1"/>
    </source>
</evidence>
<accession>A0A450W1V0</accession>
<organism evidence="5">
    <name type="scientific">Candidatus Kentrum sp. LPFa</name>
    <dbReference type="NCBI Taxonomy" id="2126335"/>
    <lineage>
        <taxon>Bacteria</taxon>
        <taxon>Pseudomonadati</taxon>
        <taxon>Pseudomonadota</taxon>
        <taxon>Gammaproteobacteria</taxon>
        <taxon>Candidatus Kentrum</taxon>
    </lineage>
</organism>